<reference evidence="5" key="1">
    <citation type="submission" date="2024-03" db="EMBL/GenBank/DDBJ databases">
        <title>Chitinophaga horti sp. nov., isolated from garden soil.</title>
        <authorList>
            <person name="Lee D.S."/>
            <person name="Han D.M."/>
            <person name="Baek J.H."/>
            <person name="Choi D.G."/>
            <person name="Jeon J.H."/>
            <person name="Jeon C.O."/>
        </authorList>
    </citation>
    <scope>NUCLEOTIDE SEQUENCE [LARGE SCALE GENOMIC DNA]</scope>
    <source>
        <strain evidence="5">GPA1</strain>
    </source>
</reference>
<dbReference type="PANTHER" id="PTHR30273">
    <property type="entry name" value="PERIPLASMIC SIGNAL SENSOR AND SIGMA FACTOR ACTIVATOR FECR-RELATED"/>
    <property type="match status" value="1"/>
</dbReference>
<evidence type="ECO:0000313" key="4">
    <source>
        <dbReference type="EMBL" id="WZN40827.1"/>
    </source>
</evidence>
<feature type="domain" description="FecR protein" evidence="2">
    <location>
        <begin position="163"/>
        <end position="257"/>
    </location>
</feature>
<dbReference type="EMBL" id="CP149822">
    <property type="protein sequence ID" value="WZN40827.1"/>
    <property type="molecule type" value="Genomic_DNA"/>
</dbReference>
<dbReference type="Gene3D" id="3.55.50.30">
    <property type="match status" value="1"/>
</dbReference>
<dbReference type="Gene3D" id="2.60.120.1440">
    <property type="match status" value="1"/>
</dbReference>
<dbReference type="PANTHER" id="PTHR30273:SF2">
    <property type="entry name" value="PROTEIN FECR"/>
    <property type="match status" value="1"/>
</dbReference>
<feature type="transmembrane region" description="Helical" evidence="1">
    <location>
        <begin position="69"/>
        <end position="86"/>
    </location>
</feature>
<evidence type="ECO:0000313" key="5">
    <source>
        <dbReference type="Proteomes" id="UP001485459"/>
    </source>
</evidence>
<keyword evidence="1" id="KW-0472">Membrane</keyword>
<dbReference type="PIRSF" id="PIRSF018266">
    <property type="entry name" value="FecR"/>
    <property type="match status" value="1"/>
</dbReference>
<protein>
    <submittedName>
        <fullName evidence="4">FecR domain-containing protein</fullName>
    </submittedName>
</protein>
<dbReference type="InterPro" id="IPR012373">
    <property type="entry name" value="Ferrdict_sens_TM"/>
</dbReference>
<keyword evidence="1" id="KW-0812">Transmembrane</keyword>
<dbReference type="Pfam" id="PF16344">
    <property type="entry name" value="FecR_C"/>
    <property type="match status" value="1"/>
</dbReference>
<evidence type="ECO:0000256" key="1">
    <source>
        <dbReference type="SAM" id="Phobius"/>
    </source>
</evidence>
<keyword evidence="1" id="KW-1133">Transmembrane helix</keyword>
<sequence length="370" mass="40354">MDHQRIAELAGKFLAGTASEAEQAELHAWYDNVAASGELPGDAAAVRRRMLEQVQQRTRPVRRIWPRRLAAAAVLAGICAAGWYLLRSTPSPNTTAITGMMADVRPGGDKATLTLADGSVIELDTARNGALAAQGGATVAKAAGTELVYEDEAAADGPPVYNTIATPRGGQFQVRLPDGSRVWLNAASQLRFPASFRGAERRVELRGEAFFDIQGDPAHPFIVAMPDMEVAVLGTQFNVSAYESEKQKTVLLQGAVRLQSPQHAVTLKPGQSARWDRGSRMTVEDDPYAEDAAAWKDGMFIFTKAPLAEIMMQLSRWYNIEARYETETLKGVVFTGQISRGENLSEVLKMLEMTGTIHFHTENRIVTARP</sequence>
<evidence type="ECO:0000259" key="3">
    <source>
        <dbReference type="Pfam" id="PF16344"/>
    </source>
</evidence>
<dbReference type="RefSeq" id="WP_341835692.1">
    <property type="nucleotide sequence ID" value="NZ_CP149822.1"/>
</dbReference>
<proteinExistence type="predicted"/>
<evidence type="ECO:0000259" key="2">
    <source>
        <dbReference type="Pfam" id="PF04773"/>
    </source>
</evidence>
<feature type="domain" description="Protein FecR C-terminal" evidence="3">
    <location>
        <begin position="300"/>
        <end position="367"/>
    </location>
</feature>
<keyword evidence="5" id="KW-1185">Reference proteome</keyword>
<accession>A0ABZ2YN62</accession>
<organism evidence="4 5">
    <name type="scientific">Chitinophaga pollutisoli</name>
    <dbReference type="NCBI Taxonomy" id="3133966"/>
    <lineage>
        <taxon>Bacteria</taxon>
        <taxon>Pseudomonadati</taxon>
        <taxon>Bacteroidota</taxon>
        <taxon>Chitinophagia</taxon>
        <taxon>Chitinophagales</taxon>
        <taxon>Chitinophagaceae</taxon>
        <taxon>Chitinophaga</taxon>
    </lineage>
</organism>
<dbReference type="InterPro" id="IPR032508">
    <property type="entry name" value="FecR_C"/>
</dbReference>
<dbReference type="InterPro" id="IPR006860">
    <property type="entry name" value="FecR"/>
</dbReference>
<dbReference type="Pfam" id="PF04773">
    <property type="entry name" value="FecR"/>
    <property type="match status" value="1"/>
</dbReference>
<dbReference type="Proteomes" id="UP001485459">
    <property type="component" value="Chromosome"/>
</dbReference>
<name>A0ABZ2YN62_9BACT</name>
<gene>
    <name evidence="4" type="ORF">WJU16_22965</name>
</gene>